<keyword evidence="6" id="KW-1185">Reference proteome</keyword>
<organism evidence="5 6">
    <name type="scientific">Pseudodesulfovibrio profundus</name>
    <dbReference type="NCBI Taxonomy" id="57320"/>
    <lineage>
        <taxon>Bacteria</taxon>
        <taxon>Pseudomonadati</taxon>
        <taxon>Thermodesulfobacteriota</taxon>
        <taxon>Desulfovibrionia</taxon>
        <taxon>Desulfovibrionales</taxon>
        <taxon>Desulfovibrionaceae</taxon>
    </lineage>
</organism>
<dbReference type="REBASE" id="222450">
    <property type="entry name" value="M.Ppr5001ORF528P"/>
</dbReference>
<dbReference type="KEGG" id="pprf:DPRO_0528"/>
<dbReference type="InterPro" id="IPR002052">
    <property type="entry name" value="DNA_methylase_N6_adenine_CS"/>
</dbReference>
<accession>A0A2C8F5M3</accession>
<evidence type="ECO:0000313" key="5">
    <source>
        <dbReference type="EMBL" id="SOB57410.1"/>
    </source>
</evidence>
<dbReference type="SUPFAM" id="SSF53335">
    <property type="entry name" value="S-adenosyl-L-methionine-dependent methyltransferases"/>
    <property type="match status" value="2"/>
</dbReference>
<name>A0A2C8F5M3_9BACT</name>
<reference evidence="6" key="1">
    <citation type="submission" date="2017-09" db="EMBL/GenBank/DDBJ databases">
        <authorList>
            <person name="Regsiter A."/>
            <person name="William W."/>
        </authorList>
    </citation>
    <scope>NUCLEOTIDE SEQUENCE [LARGE SCALE GENOMIC DNA]</scope>
    <source>
        <strain evidence="6">500-1</strain>
    </source>
</reference>
<dbReference type="RefSeq" id="WP_173806728.1">
    <property type="nucleotide sequence ID" value="NZ_LT907975.1"/>
</dbReference>
<dbReference type="InterPro" id="IPR029063">
    <property type="entry name" value="SAM-dependent_MTases_sf"/>
</dbReference>
<protein>
    <recommendedName>
        <fullName evidence="4">DNA methylase N-4/N-6 domain-containing protein</fullName>
    </recommendedName>
</protein>
<dbReference type="Pfam" id="PF01555">
    <property type="entry name" value="N6_N4_Mtase"/>
    <property type="match status" value="1"/>
</dbReference>
<keyword evidence="2" id="KW-0489">Methyltransferase</keyword>
<evidence type="ECO:0000256" key="1">
    <source>
        <dbReference type="ARBA" id="ARBA00006594"/>
    </source>
</evidence>
<dbReference type="EMBL" id="LT907975">
    <property type="protein sequence ID" value="SOB57410.1"/>
    <property type="molecule type" value="Genomic_DNA"/>
</dbReference>
<dbReference type="GO" id="GO:0032259">
    <property type="term" value="P:methylation"/>
    <property type="evidence" value="ECO:0007669"/>
    <property type="project" value="UniProtKB-KW"/>
</dbReference>
<comment type="similarity">
    <text evidence="1">Belongs to the N(4)/N(6)-methyltransferase family.</text>
</comment>
<evidence type="ECO:0000259" key="4">
    <source>
        <dbReference type="Pfam" id="PF01555"/>
    </source>
</evidence>
<feature type="domain" description="DNA methylase N-4/N-6" evidence="4">
    <location>
        <begin position="118"/>
        <end position="169"/>
    </location>
</feature>
<dbReference type="AlphaFoldDB" id="A0A2C8F5M3"/>
<dbReference type="Gene3D" id="3.40.50.150">
    <property type="entry name" value="Vaccinia Virus protein VP39"/>
    <property type="match status" value="2"/>
</dbReference>
<dbReference type="GO" id="GO:0003677">
    <property type="term" value="F:DNA binding"/>
    <property type="evidence" value="ECO:0007669"/>
    <property type="project" value="InterPro"/>
</dbReference>
<dbReference type="InterPro" id="IPR002941">
    <property type="entry name" value="DNA_methylase_N4/N6"/>
</dbReference>
<dbReference type="PROSITE" id="PS00092">
    <property type="entry name" value="N6_MTASE"/>
    <property type="match status" value="1"/>
</dbReference>
<proteinExistence type="inferred from homology"/>
<dbReference type="Proteomes" id="UP000219215">
    <property type="component" value="Chromosome DPRO"/>
</dbReference>
<dbReference type="GO" id="GO:0008170">
    <property type="term" value="F:N-methyltransferase activity"/>
    <property type="evidence" value="ECO:0007669"/>
    <property type="project" value="InterPro"/>
</dbReference>
<keyword evidence="3" id="KW-0808">Transferase</keyword>
<evidence type="ECO:0000256" key="2">
    <source>
        <dbReference type="ARBA" id="ARBA00022603"/>
    </source>
</evidence>
<evidence type="ECO:0000256" key="3">
    <source>
        <dbReference type="ARBA" id="ARBA00022679"/>
    </source>
</evidence>
<gene>
    <name evidence="5" type="ORF">DPRO_0528</name>
</gene>
<sequence length="883" mass="101123">MKETSLFDSLFEEPQKPSGPVTCLGMTFENDEVRRAHFTEELRKKLQDPEFRKIEGFPIGSDEDILNLSDPPYYTACPNPWIGEFLSIYGDPSSTEVVSEPYSGDLAATGRHPVYSFHPYHTKVPPEIIKELITYYTSPGDLVLDIFCGTGMTGVAARECGRNVIVNDLSPIATFISSVNTSSFDKHLFKKEIENLIRQSEKKFSWVYETEDAGRRTSVNYYVWTDVFNCPECVHEFPFFPHGVIHHGNKVQTKKQFECPSCGAELNVRKVERVLTTDGKKKSLAWVNAASGRNRINREPNDFDRDVVRKVISALQDTPLWIPSDEIDPAGYSAKLAQLGDKAITDVSKFLSERNRLVFADLWQRMAEINDASIRNAIRSCLTSIFTVISERQGYFGGGGGMSGNLYMPIVRMEKNIYDSLRRKIKKFIDAESEKPRNHEGHLVTTQSATKLDQIVDQSIDYIYTDPPFGANIIYSEMNLILEGWLKVRSNNSPEAVIDETKHKEFEDYGRLMLRAFKECYRVLRPGKWLTVEFHNTQASVWNLIQNAISEAGFVVAQVCKLDKGSTTILADIRPGAVVQDLIISAYKPSTQFLEKFNASASEESGVWEFVRNYLSHLPTFKKVGSDVAYLTERDSRILFDQMVAYYVRNGYPVPISNQEFQLGIRQRFAERDGMFFLPEQAAEYDKKRLTVERLIQGTLFVSDESSAIEWLRSLLRDKPQTFQDLHPQFLREIGGWSKNEKALELSTLLEQNFLRFEGRGEVPSQIHSYLSTNWPEFRNRPKDDSGLIAKARDRWYVPDPNKAGDLEKLRERALLKEFEEYKGAKKNLKVFRLEAVRAGFKKAWQERDYTVIVAVAEKIPNNVLEEDPKLLMWYDQAITRIS</sequence>
<evidence type="ECO:0000313" key="6">
    <source>
        <dbReference type="Proteomes" id="UP000219215"/>
    </source>
</evidence>